<gene>
    <name evidence="1" type="ORF">LTRI10_LOCUS15368</name>
</gene>
<protein>
    <submittedName>
        <fullName evidence="1">Uncharacterized protein</fullName>
    </submittedName>
</protein>
<dbReference type="Proteomes" id="UP001497516">
    <property type="component" value="Chromosome 3"/>
</dbReference>
<dbReference type="EMBL" id="OZ034816">
    <property type="protein sequence ID" value="CAL1373440.1"/>
    <property type="molecule type" value="Genomic_DNA"/>
</dbReference>
<dbReference type="AlphaFoldDB" id="A0AAV2DIX6"/>
<reference evidence="1 2" key="1">
    <citation type="submission" date="2024-04" db="EMBL/GenBank/DDBJ databases">
        <authorList>
            <person name="Fracassetti M."/>
        </authorList>
    </citation>
    <scope>NUCLEOTIDE SEQUENCE [LARGE SCALE GENOMIC DNA]</scope>
</reference>
<proteinExistence type="predicted"/>
<accession>A0AAV2DIX6</accession>
<organism evidence="1 2">
    <name type="scientific">Linum trigynum</name>
    <dbReference type="NCBI Taxonomy" id="586398"/>
    <lineage>
        <taxon>Eukaryota</taxon>
        <taxon>Viridiplantae</taxon>
        <taxon>Streptophyta</taxon>
        <taxon>Embryophyta</taxon>
        <taxon>Tracheophyta</taxon>
        <taxon>Spermatophyta</taxon>
        <taxon>Magnoliopsida</taxon>
        <taxon>eudicotyledons</taxon>
        <taxon>Gunneridae</taxon>
        <taxon>Pentapetalae</taxon>
        <taxon>rosids</taxon>
        <taxon>fabids</taxon>
        <taxon>Malpighiales</taxon>
        <taxon>Linaceae</taxon>
        <taxon>Linum</taxon>
    </lineage>
</organism>
<keyword evidence="2" id="KW-1185">Reference proteome</keyword>
<evidence type="ECO:0000313" key="2">
    <source>
        <dbReference type="Proteomes" id="UP001497516"/>
    </source>
</evidence>
<sequence>MCAQRGAVQRCVTFREVIVMHSKAKPCGVGSKRTIYWSERVEMLQLVSEIFYTSLLNDGGAKPQQGPCVLGGGG</sequence>
<evidence type="ECO:0000313" key="1">
    <source>
        <dbReference type="EMBL" id="CAL1373440.1"/>
    </source>
</evidence>
<name>A0AAV2DIX6_9ROSI</name>